<dbReference type="EMBL" id="CP028940">
    <property type="protein sequence ID" value="QKM61026.1"/>
    <property type="molecule type" value="Genomic_DNA"/>
</dbReference>
<dbReference type="Proteomes" id="UP000501090">
    <property type="component" value="Chromosome"/>
</dbReference>
<comment type="similarity">
    <text evidence="1">Belongs to the bacterial reverse transcriptase family.</text>
</comment>
<keyword evidence="4" id="KW-1185">Reference proteome</keyword>
<dbReference type="Pfam" id="PF00078">
    <property type="entry name" value="RVT_1"/>
    <property type="match status" value="1"/>
</dbReference>
<dbReference type="CDD" id="cd01646">
    <property type="entry name" value="RT_Bac_retron_I"/>
    <property type="match status" value="1"/>
</dbReference>
<feature type="domain" description="Reverse transcriptase" evidence="2">
    <location>
        <begin position="50"/>
        <end position="304"/>
    </location>
</feature>
<evidence type="ECO:0000256" key="1">
    <source>
        <dbReference type="ARBA" id="ARBA00034120"/>
    </source>
</evidence>
<name>A0A6M9PSX0_9BURK</name>
<dbReference type="AlphaFoldDB" id="A0A6M9PSX0"/>
<dbReference type="InterPro" id="IPR051083">
    <property type="entry name" value="GrpII_Intron_Splice-Mob/Def"/>
</dbReference>
<dbReference type="PANTHER" id="PTHR34047:SF8">
    <property type="entry name" value="PROTEIN YKFC"/>
    <property type="match status" value="1"/>
</dbReference>
<gene>
    <name evidence="3" type="ORF">DN92_08305</name>
</gene>
<evidence type="ECO:0000259" key="2">
    <source>
        <dbReference type="PROSITE" id="PS50878"/>
    </source>
</evidence>
<dbReference type="PANTHER" id="PTHR34047">
    <property type="entry name" value="NUCLEAR INTRON MATURASE 1, MITOCHONDRIAL-RELATED"/>
    <property type="match status" value="1"/>
</dbReference>
<dbReference type="KEGG" id="pard:DN92_08305"/>
<protein>
    <recommendedName>
        <fullName evidence="2">Reverse transcriptase domain-containing protein</fullName>
    </recommendedName>
</protein>
<accession>A0A6M9PSX0</accession>
<organism evidence="3 4">
    <name type="scientific">Polynucleobacter arcticus</name>
    <dbReference type="NCBI Taxonomy" id="1743165"/>
    <lineage>
        <taxon>Bacteria</taxon>
        <taxon>Pseudomonadati</taxon>
        <taxon>Pseudomonadota</taxon>
        <taxon>Betaproteobacteria</taxon>
        <taxon>Burkholderiales</taxon>
        <taxon>Burkholderiaceae</taxon>
        <taxon>Polynucleobacter</taxon>
    </lineage>
</organism>
<proteinExistence type="inferred from homology"/>
<dbReference type="PROSITE" id="PS50878">
    <property type="entry name" value="RT_POL"/>
    <property type="match status" value="1"/>
</dbReference>
<evidence type="ECO:0000313" key="4">
    <source>
        <dbReference type="Proteomes" id="UP000501090"/>
    </source>
</evidence>
<evidence type="ECO:0000313" key="3">
    <source>
        <dbReference type="EMBL" id="QKM61026.1"/>
    </source>
</evidence>
<dbReference type="RefSeq" id="WP_173960789.1">
    <property type="nucleotide sequence ID" value="NZ_CBCSCC010000004.1"/>
</dbReference>
<dbReference type="InterPro" id="IPR000477">
    <property type="entry name" value="RT_dom"/>
</dbReference>
<reference evidence="3 4" key="1">
    <citation type="submission" date="2018-04" db="EMBL/GenBank/DDBJ databases">
        <title>Polynucleobacter sp. UK-Long2-W17 genome.</title>
        <authorList>
            <person name="Hahn M.W."/>
        </authorList>
    </citation>
    <scope>NUCLEOTIDE SEQUENCE [LARGE SCALE GENOMIC DNA]</scope>
    <source>
        <strain evidence="3 4">UK-Long2-W17</strain>
    </source>
</reference>
<sequence>MSDLKQVWAIENLHLAWQRIRSNPDRAYKGYFRDAYTAYAIAGDAQLNHLQDRLRRGIYGPTDACKIYFPKPSGILRPYSLLCVEDQIVYQAIANVIAEKLAPHVKSKYEKEVFGHLYAGLKSPWFYKKWSEGYRAFNSASESTFNAGYVWTASFDLTAFYDSIDHHVLRQMLSRIGVTNDLIDFLTQCLTKWTATATQIYHNHGIPQGPLSSGLIAEVVLKHFDENHHINYKVTYLRYVDDIRLFAKQEKHLRYALVKLDRLSKDVGLFPQSSKIDIHQVVNIQDELKSISNPYEALFLMPSINQSALRKAISEITPGKRGYTVLNPTRFKFLVASATASNQLMDRLWRVFEHAPHYYPQIASHLSKFKVLSNKQADRLLLEIEAQELYPAVRAALINSAIGRIPSSHLARFKTIFKKLWQPKFHQPDLSNALWSWLQDQSGFTLAQQKYGLTKVQPDWLAASMHYRTRWLDIDEVSRTSLINTSLRSKSADVALAAAWIAAFLEISVKGSSIGLNPQAVILLKELGVVKRAGSFVCGIRKSIFEMTSADIPIDWRSIFGSNYKKAEAQIVSSKGYFQTSATAWVNSMDGFNDWLLDSLYRADPFLGSYKMGEVGSVMNSKKMRIKYPALYRYLNEIHDRRYLSHLSHAVVRANQKPTRAIKFEWLKTGSRLLRNATAELHRSGY</sequence>